<evidence type="ECO:0000256" key="1">
    <source>
        <dbReference type="ARBA" id="ARBA00004167"/>
    </source>
</evidence>
<dbReference type="Proteomes" id="UP000238823">
    <property type="component" value="Unassembled WGS sequence"/>
</dbReference>
<reference evidence="5 6" key="1">
    <citation type="submission" date="2018-03" db="EMBL/GenBank/DDBJ databases">
        <title>Draft Genome Sequences of the Obligatory Marine Myxobacteria Enhygromyxa salina SWB007.</title>
        <authorList>
            <person name="Poehlein A."/>
            <person name="Moghaddam J.A."/>
            <person name="Harms H."/>
            <person name="Alanjari M."/>
            <person name="Koenig G.M."/>
            <person name="Daniel R."/>
            <person name="Schaeberle T.F."/>
        </authorList>
    </citation>
    <scope>NUCLEOTIDE SEQUENCE [LARGE SCALE GENOMIC DNA]</scope>
    <source>
        <strain evidence="5 6">SWB007</strain>
    </source>
</reference>
<dbReference type="CDD" id="cd03401">
    <property type="entry name" value="SPFH_prohibitin"/>
    <property type="match status" value="1"/>
</dbReference>
<gene>
    <name evidence="5" type="ORF">ENSA7_17570</name>
</gene>
<dbReference type="GO" id="GO:0016020">
    <property type="term" value="C:membrane"/>
    <property type="evidence" value="ECO:0007669"/>
    <property type="project" value="UniProtKB-SubCell"/>
</dbReference>
<protein>
    <submittedName>
        <fullName evidence="5">SPFH domain / Band 7 family protein</fullName>
    </submittedName>
</protein>
<sequence>MAEYDNTGDQEDDEFEPLTWRDRTYNWFQRVSFLVYSIIIVVLLALGMLWPRVFIVVESGHHAVKYEPLGGGTVTNPEHLYGEGIHVIVPWDSLYIYETRLQQRFLEFNMLSDEGLSLEIVISVRYRPERDMLGFLHQDIGTEYYERLIRPQLEAHVRETLGHRPAHEIYSSAGDLVQELNHVTTLTRIGDATKPYVIVQEVKLVNVDLPDIVDQAIADRYRQEQLRLEYDDRLLREEKEAERKRIEAKGIADYNDIIGPDSLRWRDIEAVKALAESPNAKIIMLGGGGTSQDGQPPLMFSLSTAPEQDQTPVVVQPNSATPAP</sequence>
<dbReference type="PANTHER" id="PTHR23222:SF0">
    <property type="entry name" value="PROHIBITIN 1"/>
    <property type="match status" value="1"/>
</dbReference>
<accession>A0A2S9YTW1</accession>
<dbReference type="Pfam" id="PF01145">
    <property type="entry name" value="Band_7"/>
    <property type="match status" value="1"/>
</dbReference>
<dbReference type="Gene3D" id="3.30.479.30">
    <property type="entry name" value="Band 7 domain"/>
    <property type="match status" value="1"/>
</dbReference>
<evidence type="ECO:0000256" key="3">
    <source>
        <dbReference type="SAM" id="Phobius"/>
    </source>
</evidence>
<evidence type="ECO:0000256" key="2">
    <source>
        <dbReference type="SAM" id="MobiDB-lite"/>
    </source>
</evidence>
<keyword evidence="3" id="KW-0812">Transmembrane</keyword>
<dbReference type="OrthoDB" id="9792660at2"/>
<feature type="transmembrane region" description="Helical" evidence="3">
    <location>
        <begin position="31"/>
        <end position="50"/>
    </location>
</feature>
<dbReference type="InterPro" id="IPR000163">
    <property type="entry name" value="Prohibitin"/>
</dbReference>
<comment type="subcellular location">
    <subcellularLocation>
        <location evidence="1">Membrane</location>
        <topology evidence="1">Single-pass membrane protein</topology>
    </subcellularLocation>
</comment>
<dbReference type="SUPFAM" id="SSF117892">
    <property type="entry name" value="Band 7/SPFH domain"/>
    <property type="match status" value="1"/>
</dbReference>
<keyword evidence="3" id="KW-1133">Transmembrane helix</keyword>
<comment type="caution">
    <text evidence="5">The sequence shown here is derived from an EMBL/GenBank/DDBJ whole genome shotgun (WGS) entry which is preliminary data.</text>
</comment>
<feature type="region of interest" description="Disordered" evidence="2">
    <location>
        <begin position="285"/>
        <end position="324"/>
    </location>
</feature>
<dbReference type="InterPro" id="IPR001107">
    <property type="entry name" value="Band_7"/>
</dbReference>
<proteinExistence type="predicted"/>
<evidence type="ECO:0000313" key="6">
    <source>
        <dbReference type="Proteomes" id="UP000238823"/>
    </source>
</evidence>
<evidence type="ECO:0000259" key="4">
    <source>
        <dbReference type="Pfam" id="PF01145"/>
    </source>
</evidence>
<dbReference type="InterPro" id="IPR036013">
    <property type="entry name" value="Band_7/SPFH_dom_sf"/>
</dbReference>
<organism evidence="5 6">
    <name type="scientific">Enhygromyxa salina</name>
    <dbReference type="NCBI Taxonomy" id="215803"/>
    <lineage>
        <taxon>Bacteria</taxon>
        <taxon>Pseudomonadati</taxon>
        <taxon>Myxococcota</taxon>
        <taxon>Polyangia</taxon>
        <taxon>Nannocystales</taxon>
        <taxon>Nannocystaceae</taxon>
        <taxon>Enhygromyxa</taxon>
    </lineage>
</organism>
<dbReference type="AlphaFoldDB" id="A0A2S9YTW1"/>
<keyword evidence="3" id="KW-0472">Membrane</keyword>
<name>A0A2S9YTW1_9BACT</name>
<dbReference type="PANTHER" id="PTHR23222">
    <property type="entry name" value="PROHIBITIN"/>
    <property type="match status" value="1"/>
</dbReference>
<feature type="compositionally biased region" description="Polar residues" evidence="2">
    <location>
        <begin position="301"/>
        <end position="324"/>
    </location>
</feature>
<feature type="domain" description="Band 7" evidence="4">
    <location>
        <begin position="56"/>
        <end position="241"/>
    </location>
</feature>
<dbReference type="EMBL" id="PVNL01000041">
    <property type="protein sequence ID" value="PRQ08472.1"/>
    <property type="molecule type" value="Genomic_DNA"/>
</dbReference>
<dbReference type="RefSeq" id="WP_106088785.1">
    <property type="nucleotide sequence ID" value="NZ_PVNL01000041.1"/>
</dbReference>
<evidence type="ECO:0000313" key="5">
    <source>
        <dbReference type="EMBL" id="PRQ08472.1"/>
    </source>
</evidence>